<name>A0A511ZIM7_9BACI</name>
<dbReference type="SUPFAM" id="SSF51658">
    <property type="entry name" value="Xylose isomerase-like"/>
    <property type="match status" value="1"/>
</dbReference>
<dbReference type="Gene3D" id="3.20.20.150">
    <property type="entry name" value="Divalent-metal-dependent TIM barrel enzymes"/>
    <property type="match status" value="1"/>
</dbReference>
<dbReference type="InterPro" id="IPR036237">
    <property type="entry name" value="Xyl_isomerase-like_sf"/>
</dbReference>
<reference evidence="2 3" key="1">
    <citation type="submission" date="2019-07" db="EMBL/GenBank/DDBJ databases">
        <title>Whole genome shotgun sequence of Oceanobacillus sojae NBRC 105379.</title>
        <authorList>
            <person name="Hosoyama A."/>
            <person name="Uohara A."/>
            <person name="Ohji S."/>
            <person name="Ichikawa N."/>
        </authorList>
    </citation>
    <scope>NUCLEOTIDE SEQUENCE [LARGE SCALE GENOMIC DNA]</scope>
    <source>
        <strain evidence="2 3">NBRC 105379</strain>
    </source>
</reference>
<comment type="caution">
    <text evidence="2">The sequence shown here is derived from an EMBL/GenBank/DDBJ whole genome shotgun (WGS) entry which is preliminary data.</text>
</comment>
<sequence length="251" mass="28594">MGEFGLQLYSVRDTAEDNLLETISLVADMGYQGVQFAGFFQTPAMNLKRLMDNKQIGAAGSHTGLDELTGDKLKETIAYNQEIGNSLLICPWLPETDRKTRADYQRTAQKLNEIGQICKDNGMIFAYHNHHFEFETFDGETGFELLFGQTEQELVQIELDCYWATHAGYDPTDIIRKYGRRIISLHIKDMKEENGKRRSIEIGAGMLDIKTLLRVGKENGVNWFIVEQEDFVGDPLESARTNINNLNKIFL</sequence>
<dbReference type="AlphaFoldDB" id="A0A511ZIM7"/>
<dbReference type="EMBL" id="BJYM01000007">
    <property type="protein sequence ID" value="GEN87301.1"/>
    <property type="molecule type" value="Genomic_DNA"/>
</dbReference>
<evidence type="ECO:0000313" key="3">
    <source>
        <dbReference type="Proteomes" id="UP000321558"/>
    </source>
</evidence>
<dbReference type="Proteomes" id="UP000321558">
    <property type="component" value="Unassembled WGS sequence"/>
</dbReference>
<dbReference type="Pfam" id="PF01261">
    <property type="entry name" value="AP_endonuc_2"/>
    <property type="match status" value="1"/>
</dbReference>
<dbReference type="InterPro" id="IPR050312">
    <property type="entry name" value="IolE/XylAMocC-like"/>
</dbReference>
<keyword evidence="3" id="KW-1185">Reference proteome</keyword>
<keyword evidence="2" id="KW-0413">Isomerase</keyword>
<dbReference type="GO" id="GO:0016853">
    <property type="term" value="F:isomerase activity"/>
    <property type="evidence" value="ECO:0007669"/>
    <property type="project" value="UniProtKB-KW"/>
</dbReference>
<protein>
    <submittedName>
        <fullName evidence="2">Sugar phosphate isomerase</fullName>
    </submittedName>
</protein>
<organism evidence="2 3">
    <name type="scientific">Oceanobacillus sojae</name>
    <dbReference type="NCBI Taxonomy" id="582851"/>
    <lineage>
        <taxon>Bacteria</taxon>
        <taxon>Bacillati</taxon>
        <taxon>Bacillota</taxon>
        <taxon>Bacilli</taxon>
        <taxon>Bacillales</taxon>
        <taxon>Bacillaceae</taxon>
        <taxon>Oceanobacillus</taxon>
    </lineage>
</organism>
<dbReference type="InterPro" id="IPR013022">
    <property type="entry name" value="Xyl_isomerase-like_TIM-brl"/>
</dbReference>
<evidence type="ECO:0000313" key="2">
    <source>
        <dbReference type="EMBL" id="GEN87301.1"/>
    </source>
</evidence>
<dbReference type="RefSeq" id="WP_186813623.1">
    <property type="nucleotide sequence ID" value="NZ_BJYM01000007.1"/>
</dbReference>
<dbReference type="PANTHER" id="PTHR12110:SF41">
    <property type="entry name" value="INOSOSE DEHYDRATASE"/>
    <property type="match status" value="1"/>
</dbReference>
<feature type="domain" description="Xylose isomerase-like TIM barrel" evidence="1">
    <location>
        <begin position="24"/>
        <end position="247"/>
    </location>
</feature>
<gene>
    <name evidence="2" type="ORF">OSO01_20400</name>
</gene>
<evidence type="ECO:0000259" key="1">
    <source>
        <dbReference type="Pfam" id="PF01261"/>
    </source>
</evidence>
<accession>A0A511ZIM7</accession>
<dbReference type="PANTHER" id="PTHR12110">
    <property type="entry name" value="HYDROXYPYRUVATE ISOMERASE"/>
    <property type="match status" value="1"/>
</dbReference>
<proteinExistence type="predicted"/>